<proteinExistence type="inferred from homology"/>
<evidence type="ECO:0000256" key="3">
    <source>
        <dbReference type="ARBA" id="ARBA00015419"/>
    </source>
</evidence>
<keyword evidence="4" id="KW-0812">Transmembrane</keyword>
<evidence type="ECO:0000256" key="9">
    <source>
        <dbReference type="ARBA" id="ARBA00093548"/>
    </source>
</evidence>
<evidence type="ECO:0000259" key="10">
    <source>
        <dbReference type="Pfam" id="PF01103"/>
    </source>
</evidence>
<sequence length="575" mass="65697">MKQKGSAIRLLVWVGLLIVEMSKSLATEIRYDITGIDGDVKGNVRYFLDSLPDYKPENFKRFQPYVRETIQKAMQALGYYSASVKLVMQDAHEVMVHIKSGRPVKLDSIYVAIDGMAKSDPAFQHYMSSLPLSSGDLVNHEKYEEIKKKLCQLGQDHGYFDARFIRHRLVIDPENYRGSVDILFDSGSRYRFGKIKYTHLSPGLQRLIRPLVDFREGDFYDINCLNQLTQRLSATGYFRSIDIYPLKDEASDAVIPLHIGLRTRQAHELELGVGLSTDEGLHTRLDWKKPLINDKGHSMTARVGVSEIKQELSASYKIPIDNPLQRYYVVETAYERLNQKDTDSKLLRTSFHKMRIQPEGWDRDLFFSVEYESYEQGIQQDKSLLLLPGISLSRRVTDGRYDPDQGYYQLIKLQASSKQWGSNADFIQLSGRIKGLYTFAEKHRLIGRLEQGITWVDSLDVIPPSLRFFAGGNQSVRGYGYESISPKDSEGNLTGSKYLSVVSAEYSYTFRPKWRAALFVDTGTATNDYHESWKVGTGFGLRWVSPIGQVRLDLAFAMSEEGHPWRIHFGIGPEI</sequence>
<evidence type="ECO:0000256" key="4">
    <source>
        <dbReference type="ARBA" id="ARBA00022692"/>
    </source>
</evidence>
<dbReference type="AlphaFoldDB" id="A0A2H9TCC8"/>
<dbReference type="EMBL" id="NSIT01000002">
    <property type="protein sequence ID" value="PJE80905.1"/>
    <property type="molecule type" value="Genomic_DNA"/>
</dbReference>
<dbReference type="InterPro" id="IPR000184">
    <property type="entry name" value="Bac_surfAg_D15"/>
</dbReference>
<evidence type="ECO:0000256" key="1">
    <source>
        <dbReference type="ARBA" id="ARBA00004442"/>
    </source>
</evidence>
<evidence type="ECO:0000256" key="5">
    <source>
        <dbReference type="ARBA" id="ARBA00022729"/>
    </source>
</evidence>
<name>A0A2H9TCC8_9ZZZZ</name>
<comment type="subunit">
    <text evidence="9">Interacts with TamB to form the translocation and assembly module (TAM).</text>
</comment>
<feature type="domain" description="Bacterial surface antigen (D15)" evidence="10">
    <location>
        <begin position="331"/>
        <end position="572"/>
    </location>
</feature>
<dbReference type="Pfam" id="PF01103">
    <property type="entry name" value="Omp85"/>
    <property type="match status" value="1"/>
</dbReference>
<dbReference type="PANTHER" id="PTHR12815:SF47">
    <property type="entry name" value="TRANSLOCATION AND ASSEMBLY MODULE SUBUNIT TAMA"/>
    <property type="match status" value="1"/>
</dbReference>
<dbReference type="PANTHER" id="PTHR12815">
    <property type="entry name" value="SORTING AND ASSEMBLY MACHINERY SAMM50 PROTEIN FAMILY MEMBER"/>
    <property type="match status" value="1"/>
</dbReference>
<dbReference type="Gene3D" id="2.40.160.50">
    <property type="entry name" value="membrane protein fhac: a member of the omp85/tpsb transporter family"/>
    <property type="match status" value="1"/>
</dbReference>
<evidence type="ECO:0000256" key="6">
    <source>
        <dbReference type="ARBA" id="ARBA00023136"/>
    </source>
</evidence>
<gene>
    <name evidence="12" type="primary">tamA</name>
    <name evidence="12" type="ORF">CI610_00063</name>
</gene>
<feature type="domain" description="TamA POTRA" evidence="11">
    <location>
        <begin position="31"/>
        <end position="94"/>
    </location>
</feature>
<comment type="caution">
    <text evidence="12">The sequence shown here is derived from an EMBL/GenBank/DDBJ whole genome shotgun (WGS) entry which is preliminary data.</text>
</comment>
<dbReference type="GO" id="GO:0009279">
    <property type="term" value="C:cell outer membrane"/>
    <property type="evidence" value="ECO:0007669"/>
    <property type="project" value="UniProtKB-SubCell"/>
</dbReference>
<dbReference type="InterPro" id="IPR035243">
    <property type="entry name" value="TamA_POTRA_Dom_1"/>
</dbReference>
<comment type="subcellular location">
    <subcellularLocation>
        <location evidence="1">Cell outer membrane</location>
    </subcellularLocation>
</comment>
<organism evidence="12">
    <name type="scientific">invertebrate metagenome</name>
    <dbReference type="NCBI Taxonomy" id="1711999"/>
    <lineage>
        <taxon>unclassified sequences</taxon>
        <taxon>metagenomes</taxon>
        <taxon>organismal metagenomes</taxon>
    </lineage>
</organism>
<evidence type="ECO:0000256" key="8">
    <source>
        <dbReference type="ARBA" id="ARBA00033063"/>
    </source>
</evidence>
<dbReference type="GO" id="GO:0097347">
    <property type="term" value="C:TAM protein secretion complex"/>
    <property type="evidence" value="ECO:0007669"/>
    <property type="project" value="TreeGrafter"/>
</dbReference>
<evidence type="ECO:0000259" key="11">
    <source>
        <dbReference type="Pfam" id="PF17243"/>
    </source>
</evidence>
<dbReference type="InterPro" id="IPR039910">
    <property type="entry name" value="D15-like"/>
</dbReference>
<keyword evidence="5" id="KW-0732">Signal</keyword>
<evidence type="ECO:0000313" key="12">
    <source>
        <dbReference type="EMBL" id="PJE80905.1"/>
    </source>
</evidence>
<protein>
    <recommendedName>
        <fullName evidence="3">Translocation and assembly module subunit TamA</fullName>
    </recommendedName>
    <alternativeName>
        <fullName evidence="8">Autotransporter assembly factor TamA</fullName>
    </alternativeName>
</protein>
<keyword evidence="6" id="KW-0472">Membrane</keyword>
<evidence type="ECO:0000256" key="7">
    <source>
        <dbReference type="ARBA" id="ARBA00023237"/>
    </source>
</evidence>
<reference evidence="12" key="1">
    <citation type="journal article" date="2017" name="Appl. Environ. Microbiol.">
        <title>Molecular characterization of an Endozoicomonas-like organism causing infection in king scallop Pecten maximus L.</title>
        <authorList>
            <person name="Cano I."/>
            <person name="van Aerle R."/>
            <person name="Ross S."/>
            <person name="Verner-Jeffreys D.W."/>
            <person name="Paley R.K."/>
            <person name="Rimmer G."/>
            <person name="Ryder D."/>
            <person name="Hooper P."/>
            <person name="Stone D."/>
            <person name="Feist S.W."/>
        </authorList>
    </citation>
    <scope>NUCLEOTIDE SEQUENCE</scope>
</reference>
<dbReference type="Pfam" id="PF17243">
    <property type="entry name" value="POTRA_TamA_1"/>
    <property type="match status" value="1"/>
</dbReference>
<dbReference type="Gene3D" id="3.10.20.310">
    <property type="entry name" value="membrane protein fhac"/>
    <property type="match status" value="3"/>
</dbReference>
<accession>A0A2H9TCC8</accession>
<dbReference type="GO" id="GO:0009306">
    <property type="term" value="P:protein secretion"/>
    <property type="evidence" value="ECO:0007669"/>
    <property type="project" value="TreeGrafter"/>
</dbReference>
<comment type="similarity">
    <text evidence="2">Belongs to the TamA family.</text>
</comment>
<evidence type="ECO:0000256" key="2">
    <source>
        <dbReference type="ARBA" id="ARBA00010248"/>
    </source>
</evidence>
<keyword evidence="7" id="KW-0998">Cell outer membrane</keyword>